<dbReference type="AlphaFoldDB" id="H1UV65"/>
<name>H1UV65_COLHI</name>
<proteinExistence type="predicted"/>
<evidence type="ECO:0000313" key="2">
    <source>
        <dbReference type="EMBL" id="CCF31866.1"/>
    </source>
</evidence>
<evidence type="ECO:0000256" key="1">
    <source>
        <dbReference type="SAM" id="MobiDB-lite"/>
    </source>
</evidence>
<dbReference type="Proteomes" id="UP000007174">
    <property type="component" value="Unassembled WGS sequence"/>
</dbReference>
<organism evidence="2 3">
    <name type="scientific">Colletotrichum higginsianum (strain IMI 349063)</name>
    <name type="common">Crucifer anthracnose fungus</name>
    <dbReference type="NCBI Taxonomy" id="759273"/>
    <lineage>
        <taxon>Eukaryota</taxon>
        <taxon>Fungi</taxon>
        <taxon>Dikarya</taxon>
        <taxon>Ascomycota</taxon>
        <taxon>Pezizomycotina</taxon>
        <taxon>Sordariomycetes</taxon>
        <taxon>Hypocreomycetidae</taxon>
        <taxon>Glomerellales</taxon>
        <taxon>Glomerellaceae</taxon>
        <taxon>Colletotrichum</taxon>
        <taxon>Colletotrichum destructivum species complex</taxon>
    </lineage>
</organism>
<reference evidence="3" key="1">
    <citation type="journal article" date="2012" name="Nat. Genet.">
        <title>Lifestyle transitions in plant pathogenic Colletotrichum fungi deciphered by genome and transcriptome analyses.</title>
        <authorList>
            <person name="O'Connell R.J."/>
            <person name="Thon M.R."/>
            <person name="Hacquard S."/>
            <person name="Amyotte S.G."/>
            <person name="Kleemann J."/>
            <person name="Torres M.F."/>
            <person name="Damm U."/>
            <person name="Buiate E.A."/>
            <person name="Epstein L."/>
            <person name="Alkan N."/>
            <person name="Altmueller J."/>
            <person name="Alvarado-Balderrama L."/>
            <person name="Bauser C.A."/>
            <person name="Becker C."/>
            <person name="Birren B.W."/>
            <person name="Chen Z."/>
            <person name="Choi J."/>
            <person name="Crouch J.A."/>
            <person name="Duvick J.P."/>
            <person name="Farman M.A."/>
            <person name="Gan P."/>
            <person name="Heiman D."/>
            <person name="Henrissat B."/>
            <person name="Howard R.J."/>
            <person name="Kabbage M."/>
            <person name="Koch C."/>
            <person name="Kracher B."/>
            <person name="Kubo Y."/>
            <person name="Law A.D."/>
            <person name="Lebrun M.-H."/>
            <person name="Lee Y.-H."/>
            <person name="Miyara I."/>
            <person name="Moore N."/>
            <person name="Neumann U."/>
            <person name="Nordstroem K."/>
            <person name="Panaccione D.G."/>
            <person name="Panstruga R."/>
            <person name="Place M."/>
            <person name="Proctor R.H."/>
            <person name="Prusky D."/>
            <person name="Rech G."/>
            <person name="Reinhardt R."/>
            <person name="Rollins J.A."/>
            <person name="Rounsley S."/>
            <person name="Schardl C.L."/>
            <person name="Schwartz D.C."/>
            <person name="Shenoy N."/>
            <person name="Shirasu K."/>
            <person name="Sikhakolli U.R."/>
            <person name="Stueber K."/>
            <person name="Sukno S.A."/>
            <person name="Sweigard J.A."/>
            <person name="Takano Y."/>
            <person name="Takahara H."/>
            <person name="Trail F."/>
            <person name="van der Does H.C."/>
            <person name="Voll L.M."/>
            <person name="Will I."/>
            <person name="Young S."/>
            <person name="Zeng Q."/>
            <person name="Zhang J."/>
            <person name="Zhou S."/>
            <person name="Dickman M.B."/>
            <person name="Schulze-Lefert P."/>
            <person name="Ver Loren van Themaat E."/>
            <person name="Ma L.-J."/>
            <person name="Vaillancourt L.J."/>
        </authorList>
    </citation>
    <scope>NUCLEOTIDE SEQUENCE [LARGE SCALE GENOMIC DNA]</scope>
    <source>
        <strain evidence="3">IMI 349063</strain>
    </source>
</reference>
<dbReference type="EMBL" id="CACQ02000221">
    <property type="protein sequence ID" value="CCF31866.1"/>
    <property type="molecule type" value="Genomic_DNA"/>
</dbReference>
<gene>
    <name evidence="2" type="ORF">CH063_04368</name>
</gene>
<evidence type="ECO:0000313" key="3">
    <source>
        <dbReference type="Proteomes" id="UP000007174"/>
    </source>
</evidence>
<sequence length="125" mass="13792">MAALHSKDIGELRRCAAVNARHCPASPAFSPPSRAYLAHSTWLWCSGWHSESGWLTLVWHFHSRPKHHGDNITTSDAESAVPIKQKTPNTKLKHRSPIPSTISEFGHYGCGKAAYSPTNLGHDQT</sequence>
<dbReference type="HOGENOM" id="CLU_1992471_0_0_1"/>
<feature type="region of interest" description="Disordered" evidence="1">
    <location>
        <begin position="71"/>
        <end position="100"/>
    </location>
</feature>
<protein>
    <submittedName>
        <fullName evidence="2">Uncharacterized protein</fullName>
    </submittedName>
</protein>
<accession>H1UV65</accession>